<accession>A0ABT9T6D3</accession>
<dbReference type="InterPro" id="IPR044925">
    <property type="entry name" value="His-Me_finger_sf"/>
</dbReference>
<dbReference type="Gene3D" id="3.30.730.10">
    <property type="entry name" value="AP2/ERF domain"/>
    <property type="match status" value="1"/>
</dbReference>
<keyword evidence="1" id="KW-0805">Transcription regulation</keyword>
<dbReference type="RefSeq" id="WP_307618077.1">
    <property type="nucleotide sequence ID" value="NZ_JAUSSJ010000001.1"/>
</dbReference>
<dbReference type="InterPro" id="IPR016177">
    <property type="entry name" value="DNA-bd_dom_sf"/>
</dbReference>
<dbReference type="Proteomes" id="UP001244623">
    <property type="component" value="Unassembled WGS sequence"/>
</dbReference>
<comment type="caution">
    <text evidence="5">The sequence shown here is derived from an EMBL/GenBank/DDBJ whole genome shotgun (WGS) entry which is preliminary data.</text>
</comment>
<keyword evidence="2" id="KW-0238">DNA-binding</keyword>
<keyword evidence="3" id="KW-0804">Transcription</keyword>
<dbReference type="Pfam" id="PF13392">
    <property type="entry name" value="HNH_3"/>
    <property type="match status" value="1"/>
</dbReference>
<dbReference type="Gene3D" id="3.90.75.20">
    <property type="match status" value="1"/>
</dbReference>
<dbReference type="InterPro" id="IPR003615">
    <property type="entry name" value="HNH_nuc"/>
</dbReference>
<dbReference type="EMBL" id="JAUSSJ010000001">
    <property type="protein sequence ID" value="MDQ0019020.1"/>
    <property type="molecule type" value="Genomic_DNA"/>
</dbReference>
<feature type="domain" description="AP2/ERF" evidence="4">
    <location>
        <begin position="112"/>
        <end position="168"/>
    </location>
</feature>
<evidence type="ECO:0000256" key="1">
    <source>
        <dbReference type="ARBA" id="ARBA00023015"/>
    </source>
</evidence>
<dbReference type="PROSITE" id="PS51032">
    <property type="entry name" value="AP2_ERF"/>
    <property type="match status" value="1"/>
</dbReference>
<dbReference type="SUPFAM" id="SSF54060">
    <property type="entry name" value="His-Me finger endonucleases"/>
    <property type="match status" value="1"/>
</dbReference>
<reference evidence="5 6" key="1">
    <citation type="submission" date="2023-07" db="EMBL/GenBank/DDBJ databases">
        <title>Sorghum-associated microbial communities from plants grown in Nebraska, USA.</title>
        <authorList>
            <person name="Schachtman D."/>
        </authorList>
    </citation>
    <scope>NUCLEOTIDE SEQUENCE [LARGE SCALE GENOMIC DNA]</scope>
    <source>
        <strain evidence="5 6">CC49</strain>
    </source>
</reference>
<name>A0ABT9T6D3_9GAMM</name>
<proteinExistence type="predicted"/>
<sequence length="177" mass="20331">MKENQLCVKELRRLLNYNAETGIFTRLIQRSNMKVGSVAGSVYPDGYAYIMINRERFLAHRLAWLYMTGTLPQMEIDHIDRDRSNNAWVNLRSVSTQQNSFNRSMQSNNKTGYKGVSFSKRENKFRAVITLNGKLHHLGYFSTAEEASHCYQKASLNFHGEHSFTSSSALVKQREAA</sequence>
<dbReference type="InterPro" id="IPR036955">
    <property type="entry name" value="AP2/ERF_dom_sf"/>
</dbReference>
<dbReference type="SUPFAM" id="SSF54171">
    <property type="entry name" value="DNA-binding domain"/>
    <property type="match status" value="1"/>
</dbReference>
<evidence type="ECO:0000259" key="4">
    <source>
        <dbReference type="PROSITE" id="PS51032"/>
    </source>
</evidence>
<evidence type="ECO:0000256" key="2">
    <source>
        <dbReference type="ARBA" id="ARBA00023125"/>
    </source>
</evidence>
<evidence type="ECO:0000256" key="3">
    <source>
        <dbReference type="ARBA" id="ARBA00023163"/>
    </source>
</evidence>
<gene>
    <name evidence="5" type="ORF">J2X94_001148</name>
</gene>
<evidence type="ECO:0000313" key="5">
    <source>
        <dbReference type="EMBL" id="MDQ0019020.1"/>
    </source>
</evidence>
<evidence type="ECO:0000313" key="6">
    <source>
        <dbReference type="Proteomes" id="UP001244623"/>
    </source>
</evidence>
<keyword evidence="6" id="KW-1185">Reference proteome</keyword>
<dbReference type="InterPro" id="IPR001471">
    <property type="entry name" value="AP2/ERF_dom"/>
</dbReference>
<protein>
    <recommendedName>
        <fullName evidence="4">AP2/ERF domain-containing protein</fullName>
    </recommendedName>
</protein>
<organism evidence="5 6">
    <name type="scientific">[Curtobacterium] plantarum</name>
    <dbReference type="NCBI Taxonomy" id="221276"/>
    <lineage>
        <taxon>Bacteria</taxon>
        <taxon>Pseudomonadati</taxon>
        <taxon>Pseudomonadota</taxon>
        <taxon>Gammaproteobacteria</taxon>
        <taxon>Enterobacterales</taxon>
        <taxon>Erwiniaceae</taxon>
        <taxon>Pantoea</taxon>
    </lineage>
</organism>